<dbReference type="GeneID" id="17275464"/>
<evidence type="ECO:0000256" key="2">
    <source>
        <dbReference type="ARBA" id="ARBA00012502"/>
    </source>
</evidence>
<evidence type="ECO:0000256" key="5">
    <source>
        <dbReference type="ARBA" id="ARBA00030643"/>
    </source>
</evidence>
<keyword evidence="10" id="KW-1185">Reference proteome</keyword>
<dbReference type="Pfam" id="PF01625">
    <property type="entry name" value="PMSR"/>
    <property type="match status" value="1"/>
</dbReference>
<evidence type="ECO:0000313" key="9">
    <source>
        <dbReference type="EnsemblProtists" id="EOD30189"/>
    </source>
</evidence>
<dbReference type="SUPFAM" id="SSF55068">
    <property type="entry name" value="Peptide methionine sulfoxide reductase"/>
    <property type="match status" value="1"/>
</dbReference>
<sequence length="156" mass="16969">AGCFWGVELAFARLPGVISTEVGYIGGSTPRPTYSAVSKGKSGHAEAVRIIFDASTIGLTTLFGVFFDVHDPTTLNRQGNDVGTQYRSAIFYSDERQRLAAQTAIEREAERLGTPLATTLERADTFWPAEDYHQAYLEKGGQSAAKGEQTPIRCYG</sequence>
<dbReference type="STRING" id="2903.R1BYS2"/>
<protein>
    <recommendedName>
        <fullName evidence="2">peptide-methionine (S)-S-oxide reductase</fullName>
        <ecNumber evidence="2">1.8.4.11</ecNumber>
    </recommendedName>
    <alternativeName>
        <fullName evidence="5">Peptide-methionine (S)-S-oxide reductase</fullName>
    </alternativeName>
    <alternativeName>
        <fullName evidence="4">Protein-methionine-S-oxide reductase</fullName>
    </alternativeName>
</protein>
<dbReference type="RefSeq" id="XP_005782618.1">
    <property type="nucleotide sequence ID" value="XM_005782561.1"/>
</dbReference>
<reference evidence="10" key="1">
    <citation type="journal article" date="2013" name="Nature">
        <title>Pan genome of the phytoplankton Emiliania underpins its global distribution.</title>
        <authorList>
            <person name="Read B.A."/>
            <person name="Kegel J."/>
            <person name="Klute M.J."/>
            <person name="Kuo A."/>
            <person name="Lefebvre S.C."/>
            <person name="Maumus F."/>
            <person name="Mayer C."/>
            <person name="Miller J."/>
            <person name="Monier A."/>
            <person name="Salamov A."/>
            <person name="Young J."/>
            <person name="Aguilar M."/>
            <person name="Claverie J.M."/>
            <person name="Frickenhaus S."/>
            <person name="Gonzalez K."/>
            <person name="Herman E.K."/>
            <person name="Lin Y.C."/>
            <person name="Napier J."/>
            <person name="Ogata H."/>
            <person name="Sarno A.F."/>
            <person name="Shmutz J."/>
            <person name="Schroeder D."/>
            <person name="de Vargas C."/>
            <person name="Verret F."/>
            <person name="von Dassow P."/>
            <person name="Valentin K."/>
            <person name="Van de Peer Y."/>
            <person name="Wheeler G."/>
            <person name="Dacks J.B."/>
            <person name="Delwiche C.F."/>
            <person name="Dyhrman S.T."/>
            <person name="Glockner G."/>
            <person name="John U."/>
            <person name="Richards T."/>
            <person name="Worden A.Z."/>
            <person name="Zhang X."/>
            <person name="Grigoriev I.V."/>
            <person name="Allen A.E."/>
            <person name="Bidle K."/>
            <person name="Borodovsky M."/>
            <person name="Bowler C."/>
            <person name="Brownlee C."/>
            <person name="Cock J.M."/>
            <person name="Elias M."/>
            <person name="Gladyshev V.N."/>
            <person name="Groth M."/>
            <person name="Guda C."/>
            <person name="Hadaegh A."/>
            <person name="Iglesias-Rodriguez M.D."/>
            <person name="Jenkins J."/>
            <person name="Jones B.M."/>
            <person name="Lawson T."/>
            <person name="Leese F."/>
            <person name="Lindquist E."/>
            <person name="Lobanov A."/>
            <person name="Lomsadze A."/>
            <person name="Malik S.B."/>
            <person name="Marsh M.E."/>
            <person name="Mackinder L."/>
            <person name="Mock T."/>
            <person name="Mueller-Roeber B."/>
            <person name="Pagarete A."/>
            <person name="Parker M."/>
            <person name="Probert I."/>
            <person name="Quesneville H."/>
            <person name="Raines C."/>
            <person name="Rensing S.A."/>
            <person name="Riano-Pachon D.M."/>
            <person name="Richier S."/>
            <person name="Rokitta S."/>
            <person name="Shiraiwa Y."/>
            <person name="Soanes D.M."/>
            <person name="van der Giezen M."/>
            <person name="Wahlund T.M."/>
            <person name="Williams B."/>
            <person name="Wilson W."/>
            <person name="Wolfe G."/>
            <person name="Wurch L.L."/>
        </authorList>
    </citation>
    <scope>NUCLEOTIDE SEQUENCE</scope>
</reference>
<dbReference type="GO" id="GO:0008113">
    <property type="term" value="F:peptide-methionine (S)-S-oxide reductase activity"/>
    <property type="evidence" value="ECO:0007669"/>
    <property type="project" value="UniProtKB-EC"/>
</dbReference>
<dbReference type="InterPro" id="IPR036509">
    <property type="entry name" value="Met_Sox_Rdtase_MsrA_sf"/>
</dbReference>
<evidence type="ECO:0000256" key="7">
    <source>
        <dbReference type="ARBA" id="ARBA00048782"/>
    </source>
</evidence>
<dbReference type="AlphaFoldDB" id="A0A0D3K354"/>
<organism evidence="9 10">
    <name type="scientific">Emiliania huxleyi (strain CCMP1516)</name>
    <dbReference type="NCBI Taxonomy" id="280463"/>
    <lineage>
        <taxon>Eukaryota</taxon>
        <taxon>Haptista</taxon>
        <taxon>Haptophyta</taxon>
        <taxon>Prymnesiophyceae</taxon>
        <taxon>Isochrysidales</taxon>
        <taxon>Noelaerhabdaceae</taxon>
        <taxon>Emiliania</taxon>
    </lineage>
</organism>
<feature type="domain" description="Peptide methionine sulphoxide reductase MsrA" evidence="8">
    <location>
        <begin position="1"/>
        <end position="141"/>
    </location>
</feature>
<dbReference type="GO" id="GO:0005737">
    <property type="term" value="C:cytoplasm"/>
    <property type="evidence" value="ECO:0007669"/>
    <property type="project" value="TreeGrafter"/>
</dbReference>
<dbReference type="RefSeq" id="XP_005767817.1">
    <property type="nucleotide sequence ID" value="XM_005767760.1"/>
</dbReference>
<evidence type="ECO:0000256" key="1">
    <source>
        <dbReference type="ARBA" id="ARBA00005591"/>
    </source>
</evidence>
<dbReference type="PANTHER" id="PTHR42799:SF2">
    <property type="entry name" value="MITOCHONDRIAL PEPTIDE METHIONINE SULFOXIDE REDUCTASE"/>
    <property type="match status" value="1"/>
</dbReference>
<dbReference type="KEGG" id="ehx:EMIHUDRAFT_59665"/>
<dbReference type="InterPro" id="IPR002569">
    <property type="entry name" value="Met_Sox_Rdtase_MsrA_dom"/>
</dbReference>
<dbReference type="GO" id="GO:0034599">
    <property type="term" value="P:cellular response to oxidative stress"/>
    <property type="evidence" value="ECO:0007669"/>
    <property type="project" value="TreeGrafter"/>
</dbReference>
<dbReference type="HOGENOM" id="CLU_031040_10_2_1"/>
<name>A0A0D3K354_EMIH1</name>
<dbReference type="NCBIfam" id="TIGR00401">
    <property type="entry name" value="msrA"/>
    <property type="match status" value="1"/>
</dbReference>
<dbReference type="KEGG" id="ehx:EMIHUDRAFT_57362"/>
<comment type="similarity">
    <text evidence="1">Belongs to the MsrA Met sulfoxide reductase family.</text>
</comment>
<evidence type="ECO:0000256" key="3">
    <source>
        <dbReference type="ARBA" id="ARBA00023002"/>
    </source>
</evidence>
<dbReference type="Gene3D" id="3.30.1060.10">
    <property type="entry name" value="Peptide methionine sulphoxide reductase MsrA"/>
    <property type="match status" value="1"/>
</dbReference>
<keyword evidence="3" id="KW-0560">Oxidoreductase</keyword>
<dbReference type="GeneID" id="17261534"/>
<evidence type="ECO:0000256" key="4">
    <source>
        <dbReference type="ARBA" id="ARBA00030273"/>
    </source>
</evidence>
<accession>A0A0D3K354</accession>
<proteinExistence type="inferred from homology"/>
<dbReference type="InterPro" id="IPR050162">
    <property type="entry name" value="MsrA_MetSO_reductase"/>
</dbReference>
<dbReference type="HAMAP" id="MF_01401">
    <property type="entry name" value="MsrA"/>
    <property type="match status" value="1"/>
</dbReference>
<evidence type="ECO:0000313" key="10">
    <source>
        <dbReference type="Proteomes" id="UP000013827"/>
    </source>
</evidence>
<evidence type="ECO:0000256" key="6">
    <source>
        <dbReference type="ARBA" id="ARBA00047806"/>
    </source>
</evidence>
<comment type="catalytic activity">
    <reaction evidence="7">
        <text>[thioredoxin]-disulfide + L-methionine + H2O = L-methionine (S)-S-oxide + [thioredoxin]-dithiol</text>
        <dbReference type="Rhea" id="RHEA:19993"/>
        <dbReference type="Rhea" id="RHEA-COMP:10698"/>
        <dbReference type="Rhea" id="RHEA-COMP:10700"/>
        <dbReference type="ChEBI" id="CHEBI:15377"/>
        <dbReference type="ChEBI" id="CHEBI:29950"/>
        <dbReference type="ChEBI" id="CHEBI:50058"/>
        <dbReference type="ChEBI" id="CHEBI:57844"/>
        <dbReference type="ChEBI" id="CHEBI:58772"/>
        <dbReference type="EC" id="1.8.4.11"/>
    </reaction>
</comment>
<dbReference type="EnsemblProtists" id="EOD30189">
    <property type="protein sequence ID" value="EOD30189"/>
    <property type="gene ID" value="EMIHUDRAFT_59665"/>
</dbReference>
<evidence type="ECO:0000259" key="8">
    <source>
        <dbReference type="Pfam" id="PF01625"/>
    </source>
</evidence>
<dbReference type="EC" id="1.8.4.11" evidence="2"/>
<dbReference type="PANTHER" id="PTHR42799">
    <property type="entry name" value="MITOCHONDRIAL PEPTIDE METHIONINE SULFOXIDE REDUCTASE"/>
    <property type="match status" value="1"/>
</dbReference>
<comment type="catalytic activity">
    <reaction evidence="6">
        <text>L-methionyl-[protein] + [thioredoxin]-disulfide + H2O = L-methionyl-(S)-S-oxide-[protein] + [thioredoxin]-dithiol</text>
        <dbReference type="Rhea" id="RHEA:14217"/>
        <dbReference type="Rhea" id="RHEA-COMP:10698"/>
        <dbReference type="Rhea" id="RHEA-COMP:10700"/>
        <dbReference type="Rhea" id="RHEA-COMP:12313"/>
        <dbReference type="Rhea" id="RHEA-COMP:12315"/>
        <dbReference type="ChEBI" id="CHEBI:15377"/>
        <dbReference type="ChEBI" id="CHEBI:16044"/>
        <dbReference type="ChEBI" id="CHEBI:29950"/>
        <dbReference type="ChEBI" id="CHEBI:44120"/>
        <dbReference type="ChEBI" id="CHEBI:50058"/>
        <dbReference type="EC" id="1.8.4.11"/>
    </reaction>
</comment>
<reference evidence="9" key="2">
    <citation type="submission" date="2024-10" db="UniProtKB">
        <authorList>
            <consortium name="EnsemblProtists"/>
        </authorList>
    </citation>
    <scope>IDENTIFICATION</scope>
</reference>
<dbReference type="Proteomes" id="UP000013827">
    <property type="component" value="Unassembled WGS sequence"/>
</dbReference>
<dbReference type="EnsemblProtists" id="EOD15388">
    <property type="protein sequence ID" value="EOD15388"/>
    <property type="gene ID" value="EMIHUDRAFT_57362"/>
</dbReference>